<feature type="transmembrane region" description="Helical" evidence="6">
    <location>
        <begin position="250"/>
        <end position="270"/>
    </location>
</feature>
<feature type="transmembrane region" description="Helical" evidence="6">
    <location>
        <begin position="453"/>
        <end position="479"/>
    </location>
</feature>
<dbReference type="InterPro" id="IPR020846">
    <property type="entry name" value="MFS_dom"/>
</dbReference>
<feature type="transmembrane region" description="Helical" evidence="6">
    <location>
        <begin position="96"/>
        <end position="121"/>
    </location>
</feature>
<feature type="domain" description="Major facilitator superfamily (MFS) profile" evidence="7">
    <location>
        <begin position="96"/>
        <end position="554"/>
    </location>
</feature>
<keyword evidence="2 6" id="KW-0812">Transmembrane</keyword>
<dbReference type="AlphaFoldDB" id="A0A074WAY8"/>
<evidence type="ECO:0000256" key="3">
    <source>
        <dbReference type="ARBA" id="ARBA00022989"/>
    </source>
</evidence>
<evidence type="ECO:0000256" key="5">
    <source>
        <dbReference type="SAM" id="MobiDB-lite"/>
    </source>
</evidence>
<dbReference type="PANTHER" id="PTHR42718">
    <property type="entry name" value="MAJOR FACILITATOR SUPERFAMILY MULTIDRUG TRANSPORTER MFSC"/>
    <property type="match status" value="1"/>
</dbReference>
<keyword evidence="3 6" id="KW-1133">Transmembrane helix</keyword>
<dbReference type="PROSITE" id="PS50850">
    <property type="entry name" value="MFS"/>
    <property type="match status" value="1"/>
</dbReference>
<feature type="transmembrane region" description="Helical" evidence="6">
    <location>
        <begin position="402"/>
        <end position="421"/>
    </location>
</feature>
<sequence length="561" mass="60473">MPLTDMYTTHSSPVVGIPLTPPSSPSLSSRQSAVVKPPLIWRLSSLDSLLEYKEALKQEKETGTSVTTMEVTTYDDASSNTTKDQPFRSATAEWSFIASMALTQLIAEYMISGFAVVLPTVLTKLSNGDTSDFWPATVLSLLLGSTLCFTARLSDKYGGYPVFMLAVLWFCLWSVIAGFSKSLVLMEVCRAMQGLAIAAYTPSSFALFGAIYPKGPRRNTVLSIYAACSPVGFFLGIMVAALLPVEQWRWWFWIAAIMAFMAFVAAYVSVPSDRPERHELNLSMDWTGAATITSGLILVAYALAASSDSPKTWSTAGVLAPFIIGLVCLVVALYIEGWLPTSSKRWQATCPLLPKQFFAPKSVTPLMIACVFFYGSFGSWLFTTTGHLNLAYNVSGVKLAAWFVPIAISGCICGLVTGRILHRVPPIWTLLVSGMAWMAAPLLLAFGNASQGYWPFVFPAMICSTIGIDVTYSFANLVLSSCSPLQWQALAGAVNSTTVNLGMGFALAITQVIQTATEGQDPSLETSAAVGFAIVAACVRVPRACLQSEEDEDEKVGDVEG</sequence>
<dbReference type="Gene3D" id="1.20.1720.10">
    <property type="entry name" value="Multidrug resistance protein D"/>
    <property type="match status" value="1"/>
</dbReference>
<keyword evidence="4 6" id="KW-0472">Membrane</keyword>
<dbReference type="Proteomes" id="UP000027730">
    <property type="component" value="Unassembled WGS sequence"/>
</dbReference>
<proteinExistence type="predicted"/>
<feature type="transmembrane region" description="Helical" evidence="6">
    <location>
        <begin position="363"/>
        <end position="382"/>
    </location>
</feature>
<feature type="transmembrane region" description="Helical" evidence="6">
    <location>
        <begin position="133"/>
        <end position="153"/>
    </location>
</feature>
<gene>
    <name evidence="8" type="ORF">M436DRAFT_66677</name>
</gene>
<evidence type="ECO:0000256" key="6">
    <source>
        <dbReference type="SAM" id="Phobius"/>
    </source>
</evidence>
<dbReference type="RefSeq" id="XP_013424396.1">
    <property type="nucleotide sequence ID" value="XM_013568942.1"/>
</dbReference>
<dbReference type="Pfam" id="PF07690">
    <property type="entry name" value="MFS_1"/>
    <property type="match status" value="1"/>
</dbReference>
<reference evidence="8 9" key="1">
    <citation type="journal article" date="2014" name="BMC Genomics">
        <title>Genome sequencing of four Aureobasidium pullulans varieties: biotechnological potential, stress tolerance, and description of new species.</title>
        <authorList>
            <person name="Gostin Ar C."/>
            <person name="Ohm R.A."/>
            <person name="Kogej T."/>
            <person name="Sonjak S."/>
            <person name="Turk M."/>
            <person name="Zajc J."/>
            <person name="Zalar P."/>
            <person name="Grube M."/>
            <person name="Sun H."/>
            <person name="Han J."/>
            <person name="Sharma A."/>
            <person name="Chiniquy J."/>
            <person name="Ngan C.Y."/>
            <person name="Lipzen A."/>
            <person name="Barry K."/>
            <person name="Grigoriev I.V."/>
            <person name="Gunde-Cimerman N."/>
        </authorList>
    </citation>
    <scope>NUCLEOTIDE SEQUENCE [LARGE SCALE GENOMIC DNA]</scope>
    <source>
        <strain evidence="8 9">CBS 147.97</strain>
    </source>
</reference>
<feature type="transmembrane region" description="Helical" evidence="6">
    <location>
        <begin position="160"/>
        <end position="179"/>
    </location>
</feature>
<dbReference type="GO" id="GO:0016020">
    <property type="term" value="C:membrane"/>
    <property type="evidence" value="ECO:0007669"/>
    <property type="project" value="UniProtKB-SubCell"/>
</dbReference>
<feature type="transmembrane region" description="Helical" evidence="6">
    <location>
        <begin position="316"/>
        <end position="335"/>
    </location>
</feature>
<feature type="transmembrane region" description="Helical" evidence="6">
    <location>
        <begin position="224"/>
        <end position="244"/>
    </location>
</feature>
<accession>A0A074WAY8</accession>
<organism evidence="8 9">
    <name type="scientific">Aureobasidium namibiae CBS 147.97</name>
    <dbReference type="NCBI Taxonomy" id="1043004"/>
    <lineage>
        <taxon>Eukaryota</taxon>
        <taxon>Fungi</taxon>
        <taxon>Dikarya</taxon>
        <taxon>Ascomycota</taxon>
        <taxon>Pezizomycotina</taxon>
        <taxon>Dothideomycetes</taxon>
        <taxon>Dothideomycetidae</taxon>
        <taxon>Dothideales</taxon>
        <taxon>Saccotheciaceae</taxon>
        <taxon>Aureobasidium</taxon>
    </lineage>
</organism>
<evidence type="ECO:0000256" key="4">
    <source>
        <dbReference type="ARBA" id="ARBA00023136"/>
    </source>
</evidence>
<dbReference type="EMBL" id="KL584718">
    <property type="protein sequence ID" value="KEQ70285.1"/>
    <property type="molecule type" value="Genomic_DNA"/>
</dbReference>
<evidence type="ECO:0000256" key="1">
    <source>
        <dbReference type="ARBA" id="ARBA00004141"/>
    </source>
</evidence>
<dbReference type="OrthoDB" id="2130629at2759"/>
<dbReference type="InterPro" id="IPR011701">
    <property type="entry name" value="MFS"/>
</dbReference>
<name>A0A074WAY8_9PEZI</name>
<evidence type="ECO:0000256" key="2">
    <source>
        <dbReference type="ARBA" id="ARBA00022692"/>
    </source>
</evidence>
<dbReference type="GO" id="GO:0022857">
    <property type="term" value="F:transmembrane transporter activity"/>
    <property type="evidence" value="ECO:0007669"/>
    <property type="project" value="InterPro"/>
</dbReference>
<feature type="transmembrane region" description="Helical" evidence="6">
    <location>
        <begin position="282"/>
        <end position="304"/>
    </location>
</feature>
<evidence type="ECO:0000313" key="9">
    <source>
        <dbReference type="Proteomes" id="UP000027730"/>
    </source>
</evidence>
<dbReference type="InterPro" id="IPR036259">
    <property type="entry name" value="MFS_trans_sf"/>
</dbReference>
<dbReference type="SUPFAM" id="SSF103473">
    <property type="entry name" value="MFS general substrate transporter"/>
    <property type="match status" value="1"/>
</dbReference>
<dbReference type="PANTHER" id="PTHR42718:SF11">
    <property type="entry name" value="MAJOR FACILITATOR SUPERFAMILY (MFS) PROFILE DOMAIN-CONTAINING PROTEIN"/>
    <property type="match status" value="1"/>
</dbReference>
<feature type="compositionally biased region" description="Polar residues" evidence="5">
    <location>
        <begin position="1"/>
        <end position="12"/>
    </location>
</feature>
<dbReference type="STRING" id="1043004.A0A074WAY8"/>
<dbReference type="HOGENOM" id="CLU_000960_27_2_1"/>
<evidence type="ECO:0000259" key="7">
    <source>
        <dbReference type="PROSITE" id="PS50850"/>
    </source>
</evidence>
<keyword evidence="9" id="KW-1185">Reference proteome</keyword>
<dbReference type="Gene3D" id="1.20.1250.20">
    <property type="entry name" value="MFS general substrate transporter like domains"/>
    <property type="match status" value="1"/>
</dbReference>
<feature type="transmembrane region" description="Helical" evidence="6">
    <location>
        <begin position="428"/>
        <end position="447"/>
    </location>
</feature>
<dbReference type="GeneID" id="25414089"/>
<evidence type="ECO:0000313" key="8">
    <source>
        <dbReference type="EMBL" id="KEQ70285.1"/>
    </source>
</evidence>
<feature type="transmembrane region" description="Helical" evidence="6">
    <location>
        <begin position="191"/>
        <end position="212"/>
    </location>
</feature>
<feature type="region of interest" description="Disordered" evidence="5">
    <location>
        <begin position="1"/>
        <end position="30"/>
    </location>
</feature>
<protein>
    <submittedName>
        <fullName evidence="8">Putative MFS multidrug transporter</fullName>
    </submittedName>
</protein>
<comment type="subcellular location">
    <subcellularLocation>
        <location evidence="1">Membrane</location>
        <topology evidence="1">Multi-pass membrane protein</topology>
    </subcellularLocation>
</comment>